<dbReference type="Gene3D" id="3.30.710.10">
    <property type="entry name" value="Potassium Channel Kv1.1, Chain A"/>
    <property type="match status" value="1"/>
</dbReference>
<sequence length="516" mass="60356">MNSLPLSTLFNSDIFSDITIDLVDENCMTTLNLHKYILYIGCPYFRSMFNGFKETNSSKITINVPNVQVACDIIQSFYGIKISEKNNWKYKLNIFLCKNYFCIDTKLPQCIEVLPDEFEDFLSMTEKIGFDKDIDNLIINNIPKSYDIDQLLNLGKRFNCYNNEYTELIARSIPDTYDFSKLPKNLVEKMWQIIDTCHILTVSQNIISIINNEGKNYQFIRNSAKIKKIYYLEDSHRIAYCTKKNMYIYDIKLKKIILTKTLDSKNVTGIHFYNNLFMINDCDNKINIYNISDGSLVNTLQFKKFDSVINIFVDKPNNKLIIFVGKHSTFKKIYIYELDPFKYLTEYCFHLTYLTSYFDSIYQGSKIAWYEDYSTSGKLYILNFENPTNIYINYMVYNTSNIIGICWTKNNHIICCYENGTINIYDKLEKNLCGKLIKTININKTIDAMIKITDDIIMIKCGSELIKVDIIDGKEFDHIKINSDVVSIMKVSPGYDRLRTLLPKIEDLNNNQLLKN</sequence>
<gene>
    <name evidence="3" type="ORF">Mb0078</name>
</gene>
<comment type="similarity">
    <text evidence="1">Belongs to the mimivirus BTB/WD family.</text>
</comment>
<evidence type="ECO:0000259" key="2">
    <source>
        <dbReference type="PROSITE" id="PS50097"/>
    </source>
</evidence>
<reference evidence="3" key="1">
    <citation type="submission" date="2018-03" db="EMBL/GenBank/DDBJ databases">
        <title>Draft genome sequences of Megaviruse, new member of the family Mimiviridae isolated from water in Shanghai, China.</title>
        <authorList>
            <person name="Xia Y."/>
        </authorList>
    </citation>
    <scope>NUCLEOTIDE SEQUENCE</scope>
    <source>
        <strain evidence="3">SH</strain>
    </source>
</reference>
<dbReference type="Pfam" id="PF00651">
    <property type="entry name" value="BTB"/>
    <property type="match status" value="1"/>
</dbReference>
<dbReference type="InterPro" id="IPR011333">
    <property type="entry name" value="SKP1/BTB/POZ_sf"/>
</dbReference>
<dbReference type="SUPFAM" id="SSF69322">
    <property type="entry name" value="Tricorn protease domain 2"/>
    <property type="match status" value="1"/>
</dbReference>
<evidence type="ECO:0000313" key="3">
    <source>
        <dbReference type="EMBL" id="AZL89657.1"/>
    </source>
</evidence>
<evidence type="ECO:0000256" key="1">
    <source>
        <dbReference type="ARBA" id="ARBA00006497"/>
    </source>
</evidence>
<dbReference type="InterPro" id="IPR015943">
    <property type="entry name" value="WD40/YVTN_repeat-like_dom_sf"/>
</dbReference>
<accession>A0A3Q8U8D5</accession>
<dbReference type="InterPro" id="IPR000210">
    <property type="entry name" value="BTB/POZ_dom"/>
</dbReference>
<feature type="domain" description="BTB" evidence="2">
    <location>
        <begin position="16"/>
        <end position="86"/>
    </location>
</feature>
<protein>
    <submittedName>
        <fullName evidence="3">BTB/POZ domain-containing protein</fullName>
    </submittedName>
</protein>
<dbReference type="EMBL" id="MH046811">
    <property type="protein sequence ID" value="AZL89657.1"/>
    <property type="molecule type" value="Genomic_DNA"/>
</dbReference>
<organism evidence="3">
    <name type="scientific">Megavirus baoshan</name>
    <dbReference type="NCBI Taxonomy" id="2496520"/>
    <lineage>
        <taxon>Viruses</taxon>
        <taxon>Varidnaviria</taxon>
        <taxon>Bamfordvirae</taxon>
        <taxon>Nucleocytoviricota</taxon>
        <taxon>Megaviricetes</taxon>
        <taxon>Imitervirales</taxon>
        <taxon>Mimiviridae</taxon>
        <taxon>Megamimivirinae</taxon>
        <taxon>Megavirus</taxon>
        <taxon>Megavirus baoshanense</taxon>
    </lineage>
</organism>
<dbReference type="PROSITE" id="PS50097">
    <property type="entry name" value="BTB"/>
    <property type="match status" value="1"/>
</dbReference>
<dbReference type="SUPFAM" id="SSF54695">
    <property type="entry name" value="POZ domain"/>
    <property type="match status" value="1"/>
</dbReference>
<dbReference type="Gene3D" id="2.130.10.10">
    <property type="entry name" value="YVTN repeat-like/Quinoprotein amine dehydrogenase"/>
    <property type="match status" value="1"/>
</dbReference>
<proteinExistence type="inferred from homology"/>
<name>A0A3Q8U8D5_9VIRU</name>